<dbReference type="EMBL" id="PVXQ01000026">
    <property type="protein sequence ID" value="PRR81657.1"/>
    <property type="molecule type" value="Genomic_DNA"/>
</dbReference>
<reference evidence="1 2" key="1">
    <citation type="submission" date="2018-03" db="EMBL/GenBank/DDBJ databases">
        <title>Genome sequence of Clostridium vincentii DSM 10228.</title>
        <authorList>
            <person name="Poehlein A."/>
            <person name="Daniel R."/>
        </authorList>
    </citation>
    <scope>NUCLEOTIDE SEQUENCE [LARGE SCALE GENOMIC DNA]</scope>
    <source>
        <strain evidence="1 2">DSM 10228</strain>
    </source>
</reference>
<keyword evidence="2" id="KW-1185">Reference proteome</keyword>
<accession>A0A2T0BCX0</accession>
<gene>
    <name evidence="1" type="ORF">CLVI_23820</name>
</gene>
<protein>
    <submittedName>
        <fullName evidence="1">Uncharacterized protein</fullName>
    </submittedName>
</protein>
<comment type="caution">
    <text evidence="1">The sequence shown here is derived from an EMBL/GenBank/DDBJ whole genome shotgun (WGS) entry which is preliminary data.</text>
</comment>
<organism evidence="1 2">
    <name type="scientific">Clostridium vincentii</name>
    <dbReference type="NCBI Taxonomy" id="52704"/>
    <lineage>
        <taxon>Bacteria</taxon>
        <taxon>Bacillati</taxon>
        <taxon>Bacillota</taxon>
        <taxon>Clostridia</taxon>
        <taxon>Eubacteriales</taxon>
        <taxon>Clostridiaceae</taxon>
        <taxon>Clostridium</taxon>
    </lineage>
</organism>
<name>A0A2T0BCX0_9CLOT</name>
<dbReference type="RefSeq" id="WP_106060322.1">
    <property type="nucleotide sequence ID" value="NZ_PVXQ01000026.1"/>
</dbReference>
<dbReference type="Proteomes" id="UP000239471">
    <property type="component" value="Unassembled WGS sequence"/>
</dbReference>
<sequence length="76" mass="8819">MNGYELIMKIKSNMKDPVFAEKFNRLVAELNTIPGLQQEVMKIAQINDDKKRNKAIDRLPSKARNIVQEVFKMVNN</sequence>
<evidence type="ECO:0000313" key="1">
    <source>
        <dbReference type="EMBL" id="PRR81657.1"/>
    </source>
</evidence>
<dbReference type="OrthoDB" id="1912520at2"/>
<evidence type="ECO:0000313" key="2">
    <source>
        <dbReference type="Proteomes" id="UP000239471"/>
    </source>
</evidence>
<proteinExistence type="predicted"/>
<dbReference type="AlphaFoldDB" id="A0A2T0BCX0"/>